<accession>A0AAD7MIW1</accession>
<dbReference type="Pfam" id="PF18803">
    <property type="entry name" value="CxC2"/>
    <property type="match status" value="1"/>
</dbReference>
<feature type="region of interest" description="Disordered" evidence="1">
    <location>
        <begin position="1"/>
        <end position="21"/>
    </location>
</feature>
<dbReference type="InterPro" id="IPR040521">
    <property type="entry name" value="KDZ"/>
</dbReference>
<proteinExistence type="predicted"/>
<reference evidence="3" key="1">
    <citation type="submission" date="2023-03" db="EMBL/GenBank/DDBJ databases">
        <title>Massive genome expansion in bonnet fungi (Mycena s.s.) driven by repeated elements and novel gene families across ecological guilds.</title>
        <authorList>
            <consortium name="Lawrence Berkeley National Laboratory"/>
            <person name="Harder C.B."/>
            <person name="Miyauchi S."/>
            <person name="Viragh M."/>
            <person name="Kuo A."/>
            <person name="Thoen E."/>
            <person name="Andreopoulos B."/>
            <person name="Lu D."/>
            <person name="Skrede I."/>
            <person name="Drula E."/>
            <person name="Henrissat B."/>
            <person name="Morin E."/>
            <person name="Kohler A."/>
            <person name="Barry K."/>
            <person name="LaButti K."/>
            <person name="Morin E."/>
            <person name="Salamov A."/>
            <person name="Lipzen A."/>
            <person name="Mereny Z."/>
            <person name="Hegedus B."/>
            <person name="Baldrian P."/>
            <person name="Stursova M."/>
            <person name="Weitz H."/>
            <person name="Taylor A."/>
            <person name="Grigoriev I.V."/>
            <person name="Nagy L.G."/>
            <person name="Martin F."/>
            <person name="Kauserud H."/>
        </authorList>
    </citation>
    <scope>NUCLEOTIDE SEQUENCE</scope>
    <source>
        <strain evidence="3">CBHHK188m</strain>
    </source>
</reference>
<dbReference type="Pfam" id="PF18758">
    <property type="entry name" value="KDZ"/>
    <property type="match status" value="1"/>
</dbReference>
<organism evidence="3 4">
    <name type="scientific">Mycena maculata</name>
    <dbReference type="NCBI Taxonomy" id="230809"/>
    <lineage>
        <taxon>Eukaryota</taxon>
        <taxon>Fungi</taxon>
        <taxon>Dikarya</taxon>
        <taxon>Basidiomycota</taxon>
        <taxon>Agaricomycotina</taxon>
        <taxon>Agaricomycetes</taxon>
        <taxon>Agaricomycetidae</taxon>
        <taxon>Agaricales</taxon>
        <taxon>Marasmiineae</taxon>
        <taxon>Mycenaceae</taxon>
        <taxon>Mycena</taxon>
    </lineage>
</organism>
<evidence type="ECO:0000313" key="3">
    <source>
        <dbReference type="EMBL" id="KAJ7719356.1"/>
    </source>
</evidence>
<gene>
    <name evidence="3" type="ORF">DFH07DRAFT_972973</name>
</gene>
<feature type="domain" description="CxC2-like cysteine cluster KDZ transposase-associated" evidence="2">
    <location>
        <begin position="99"/>
        <end position="147"/>
    </location>
</feature>
<dbReference type="EMBL" id="JARJLG010000293">
    <property type="protein sequence ID" value="KAJ7719356.1"/>
    <property type="molecule type" value="Genomic_DNA"/>
</dbReference>
<dbReference type="AlphaFoldDB" id="A0AAD7MIW1"/>
<dbReference type="Proteomes" id="UP001215280">
    <property type="component" value="Unassembled WGS sequence"/>
</dbReference>
<evidence type="ECO:0000256" key="1">
    <source>
        <dbReference type="SAM" id="MobiDB-lite"/>
    </source>
</evidence>
<protein>
    <recommendedName>
        <fullName evidence="2">CxC2-like cysteine cluster KDZ transposase-associated domain-containing protein</fullName>
    </recommendedName>
</protein>
<evidence type="ECO:0000259" key="2">
    <source>
        <dbReference type="Pfam" id="PF18803"/>
    </source>
</evidence>
<keyword evidence="4" id="KW-1185">Reference proteome</keyword>
<evidence type="ECO:0000313" key="4">
    <source>
        <dbReference type="Proteomes" id="UP001215280"/>
    </source>
</evidence>
<name>A0AAD7MIW1_9AGAR</name>
<sequence length="413" mass="47326">MEDDTVAVEHEKRPRQTRNLDNPLRQWAQDHCNKFLAEMSRREGRRDHARYTGPSEYRCSGCLCGGELLCSRCMVETHRGLPFHKIERWTGSTFERMTLKKLGLRIQLGHWHGKDRRCPLPMTAANDDFVIIEVHGVHEVHLDYLNVTMHFLMMTKDWRNWRMLKRAGRGHDPGGVATMKPGECALLCTPCPHPGKNLPADWQTTPEEKQFLYVLFVKDPGLCNGWAFYGEVVEYMTHVKKNWKQKQDRSHCVAHDVVNKLDYEARGTASSGISAVDCAHHNMKRPDAVGDLQLGERYLNMDYMFFSSIAGTMLMCFFVSYDIACQWHINIWEQLAGYVDDTITINGRGKFMTFLVPKFHLPAHIEACNLMFSFNLTPNVGRTDGEAPERGWAHKSTGWADEIDGTGHETGHT</sequence>
<dbReference type="InterPro" id="IPR041457">
    <property type="entry name" value="CxC2_KDZ-assoc"/>
</dbReference>
<comment type="caution">
    <text evidence="3">The sequence shown here is derived from an EMBL/GenBank/DDBJ whole genome shotgun (WGS) entry which is preliminary data.</text>
</comment>